<accession>A0ABS5S119</accession>
<evidence type="ECO:0000256" key="2">
    <source>
        <dbReference type="SAM" id="SignalP"/>
    </source>
</evidence>
<keyword evidence="5" id="KW-1185">Reference proteome</keyword>
<keyword evidence="1 2" id="KW-0732">Signal</keyword>
<comment type="caution">
    <text evidence="4">The sequence shown here is derived from an EMBL/GenBank/DDBJ whole genome shotgun (WGS) entry which is preliminary data.</text>
</comment>
<name>A0ABS5S119_9FLAO</name>
<evidence type="ECO:0000313" key="4">
    <source>
        <dbReference type="EMBL" id="MBT0606904.1"/>
    </source>
</evidence>
<feature type="chain" id="PRO_5046071854" evidence="2">
    <location>
        <begin position="32"/>
        <end position="543"/>
    </location>
</feature>
<dbReference type="Pfam" id="PF13205">
    <property type="entry name" value="Big_5"/>
    <property type="match status" value="1"/>
</dbReference>
<dbReference type="InterPro" id="IPR032812">
    <property type="entry name" value="SbsA_Ig"/>
</dbReference>
<dbReference type="Proteomes" id="UP001297092">
    <property type="component" value="Unassembled WGS sequence"/>
</dbReference>
<gene>
    <name evidence="4" type="ORF">KIV10_01800</name>
</gene>
<evidence type="ECO:0000313" key="5">
    <source>
        <dbReference type="Proteomes" id="UP001297092"/>
    </source>
</evidence>
<sequence length="543" mass="62359">MKKFNQTFAVKHRLLLFFISFLFMLSFMDCAKKGTPDGGARDTIPPVIVRSIPENYSTNFSGDEIEIRFDEYIKLKDVNRELIISPPLKYTPVITPLNTSRILKIKILDTLKPNTTYSFNFGNSIVDNNEENKFEYFKYVFSTGSYIDSLKLSGRVRDAELVAPEIPTTVLLYEANETFTDSLIYSEKPTYITVTKDSTGTFEFSNLKEGQYLLLALKEKNSDYIFQPQNDKIGFVSDFVTLPTDSTYTVTLFKELPEYSLARPKQEAKNHMTFGYYGPEDSLAVEVLSTVPPDFESRTYNERNKDTLHYWYKPPIETDSITFKVTSRNQIDTTTIRMRELYADSLKFGSLGSASIKLNDTIKLSANTPLVSVNAEKVEVMAKDSTFISAEIKIDSKYNTANIFFPKREDQSYSVRLYPGAITDFFGKENDTLKYSLATKSASDYGTMALTLNNVNRFPIIVQLTNSKYEVVAEKYLTENQNILFEALNPDKYYLRIIYDDNGNGRWDTGNFLNRLSPERIIYYPKQIEVRANWSLNETFTLK</sequence>
<feature type="domain" description="SbsA Ig-like" evidence="3">
    <location>
        <begin position="42"/>
        <end position="143"/>
    </location>
</feature>
<protein>
    <submittedName>
        <fullName evidence="4">Ig-like domain-containing protein</fullName>
    </submittedName>
</protein>
<proteinExistence type="predicted"/>
<organism evidence="4 5">
    <name type="scientific">Aequorivita echinoideorum</name>
    <dbReference type="NCBI Taxonomy" id="1549647"/>
    <lineage>
        <taxon>Bacteria</taxon>
        <taxon>Pseudomonadati</taxon>
        <taxon>Bacteroidota</taxon>
        <taxon>Flavobacteriia</taxon>
        <taxon>Flavobacteriales</taxon>
        <taxon>Flavobacteriaceae</taxon>
        <taxon>Aequorivita</taxon>
    </lineage>
</organism>
<feature type="signal peptide" evidence="2">
    <location>
        <begin position="1"/>
        <end position="31"/>
    </location>
</feature>
<reference evidence="4 5" key="1">
    <citation type="submission" date="2021-05" db="EMBL/GenBank/DDBJ databases">
        <title>Aequorivita echinoideorum JCM 30378 genome.</title>
        <authorList>
            <person name="Zhang H."/>
            <person name="Li C."/>
        </authorList>
    </citation>
    <scope>NUCLEOTIDE SEQUENCE [LARGE SCALE GENOMIC DNA]</scope>
    <source>
        <strain evidence="4 5">JCM30378</strain>
    </source>
</reference>
<evidence type="ECO:0000259" key="3">
    <source>
        <dbReference type="Pfam" id="PF13205"/>
    </source>
</evidence>
<dbReference type="EMBL" id="JAHCTB010000001">
    <property type="protein sequence ID" value="MBT0606904.1"/>
    <property type="molecule type" value="Genomic_DNA"/>
</dbReference>
<evidence type="ECO:0000256" key="1">
    <source>
        <dbReference type="ARBA" id="ARBA00022729"/>
    </source>
</evidence>